<feature type="repeat" description="WD" evidence="3">
    <location>
        <begin position="878"/>
        <end position="919"/>
    </location>
</feature>
<protein>
    <submittedName>
        <fullName evidence="6">Ribosome assembly protein 4</fullName>
    </submittedName>
</protein>
<keyword evidence="2" id="KW-0677">Repeat</keyword>
<dbReference type="InterPro" id="IPR015943">
    <property type="entry name" value="WD40/YVTN_repeat-like_dom_sf"/>
</dbReference>
<dbReference type="Proteomes" id="UP000044841">
    <property type="component" value="Unassembled WGS sequence"/>
</dbReference>
<dbReference type="PROSITE" id="PS50082">
    <property type="entry name" value="WD_REPEATS_2"/>
    <property type="match status" value="3"/>
</dbReference>
<name>A0A0K6G6U8_9AGAM</name>
<dbReference type="InterPro" id="IPR020472">
    <property type="entry name" value="WD40_PAC1"/>
</dbReference>
<feature type="compositionally biased region" description="Polar residues" evidence="4">
    <location>
        <begin position="43"/>
        <end position="76"/>
    </location>
</feature>
<evidence type="ECO:0000313" key="6">
    <source>
        <dbReference type="EMBL" id="CUA74200.1"/>
    </source>
</evidence>
<dbReference type="PROSITE" id="PS00678">
    <property type="entry name" value="WD_REPEATS_1"/>
    <property type="match status" value="2"/>
</dbReference>
<dbReference type="SMART" id="SM00320">
    <property type="entry name" value="WD40"/>
    <property type="match status" value="5"/>
</dbReference>
<feature type="repeat" description="WD" evidence="3">
    <location>
        <begin position="964"/>
        <end position="1005"/>
    </location>
</feature>
<dbReference type="CDD" id="cd00200">
    <property type="entry name" value="WD40"/>
    <property type="match status" value="1"/>
</dbReference>
<evidence type="ECO:0000256" key="3">
    <source>
        <dbReference type="PROSITE-ProRule" id="PRU00221"/>
    </source>
</evidence>
<dbReference type="InterPro" id="IPR001680">
    <property type="entry name" value="WD40_rpt"/>
</dbReference>
<feature type="region of interest" description="Disordered" evidence="4">
    <location>
        <begin position="1"/>
        <end position="90"/>
    </location>
</feature>
<dbReference type="PROSITE" id="PS50837">
    <property type="entry name" value="NACHT"/>
    <property type="match status" value="1"/>
</dbReference>
<dbReference type="InterPro" id="IPR019775">
    <property type="entry name" value="WD40_repeat_CS"/>
</dbReference>
<dbReference type="SUPFAM" id="SSF50978">
    <property type="entry name" value="WD40 repeat-like"/>
    <property type="match status" value="1"/>
</dbReference>
<reference evidence="6 7" key="1">
    <citation type="submission" date="2015-07" db="EMBL/GenBank/DDBJ databases">
        <authorList>
            <person name="Noorani M."/>
        </authorList>
    </citation>
    <scope>NUCLEOTIDE SEQUENCE [LARGE SCALE GENOMIC DNA]</scope>
    <source>
        <strain evidence="6">BBA 69670</strain>
    </source>
</reference>
<dbReference type="PANTHER" id="PTHR19848">
    <property type="entry name" value="WD40 REPEAT PROTEIN"/>
    <property type="match status" value="1"/>
</dbReference>
<dbReference type="InterPro" id="IPR027417">
    <property type="entry name" value="P-loop_NTPase"/>
</dbReference>
<gene>
    <name evidence="6" type="ORF">RSOLAG22IIIB_11039</name>
</gene>
<organism evidence="6 7">
    <name type="scientific">Rhizoctonia solani</name>
    <dbReference type="NCBI Taxonomy" id="456999"/>
    <lineage>
        <taxon>Eukaryota</taxon>
        <taxon>Fungi</taxon>
        <taxon>Dikarya</taxon>
        <taxon>Basidiomycota</taxon>
        <taxon>Agaricomycotina</taxon>
        <taxon>Agaricomycetes</taxon>
        <taxon>Cantharellales</taxon>
        <taxon>Ceratobasidiaceae</taxon>
        <taxon>Rhizoctonia</taxon>
    </lineage>
</organism>
<evidence type="ECO:0000256" key="1">
    <source>
        <dbReference type="ARBA" id="ARBA00022574"/>
    </source>
</evidence>
<evidence type="ECO:0000256" key="2">
    <source>
        <dbReference type="ARBA" id="ARBA00022737"/>
    </source>
</evidence>
<dbReference type="Gene3D" id="3.40.50.300">
    <property type="entry name" value="P-loop containing nucleotide triphosphate hydrolases"/>
    <property type="match status" value="1"/>
</dbReference>
<evidence type="ECO:0000313" key="7">
    <source>
        <dbReference type="Proteomes" id="UP000044841"/>
    </source>
</evidence>
<feature type="compositionally biased region" description="Basic residues" evidence="4">
    <location>
        <begin position="1"/>
        <end position="14"/>
    </location>
</feature>
<feature type="repeat" description="WD" evidence="3">
    <location>
        <begin position="921"/>
        <end position="952"/>
    </location>
</feature>
<accession>A0A0K6G6U8</accession>
<dbReference type="PANTHER" id="PTHR19848:SF8">
    <property type="entry name" value="F-BOX AND WD REPEAT DOMAIN CONTAINING 7"/>
    <property type="match status" value="1"/>
</dbReference>
<dbReference type="Pfam" id="PF00400">
    <property type="entry name" value="WD40"/>
    <property type="match status" value="3"/>
</dbReference>
<dbReference type="AlphaFoldDB" id="A0A0K6G6U8"/>
<evidence type="ECO:0000259" key="5">
    <source>
        <dbReference type="PROSITE" id="PS50837"/>
    </source>
</evidence>
<dbReference type="SUPFAM" id="SSF52540">
    <property type="entry name" value="P-loop containing nucleoside triphosphate hydrolases"/>
    <property type="match status" value="1"/>
</dbReference>
<dbReference type="InterPro" id="IPR007111">
    <property type="entry name" value="NACHT_NTPase"/>
</dbReference>
<dbReference type="InterPro" id="IPR036322">
    <property type="entry name" value="WD40_repeat_dom_sf"/>
</dbReference>
<keyword evidence="1 3" id="KW-0853">WD repeat</keyword>
<evidence type="ECO:0000256" key="4">
    <source>
        <dbReference type="SAM" id="MobiDB-lite"/>
    </source>
</evidence>
<dbReference type="EMBL" id="CYGV01001419">
    <property type="protein sequence ID" value="CUA74200.1"/>
    <property type="molecule type" value="Genomic_DNA"/>
</dbReference>
<dbReference type="Pfam" id="PF24883">
    <property type="entry name" value="NPHP3_N"/>
    <property type="match status" value="1"/>
</dbReference>
<dbReference type="PROSITE" id="PS50294">
    <property type="entry name" value="WD_REPEATS_REGION"/>
    <property type="match status" value="3"/>
</dbReference>
<sequence>MEKVSSKLKRKHTKSTAAEDYLHPGERRDGKRSRSPSRSNSPTASEATPGTSGSNDDTQPHQISQEHSSSSGTPQEYNVPPTIGPVPAIILPNSRNATNTTTAWSGLEKALQALRLTAKACTPLRLAVDDLVSCLSLFEAAAKNRKDYDDLASGLKSMVGILIKHLEDAASENISNTLVGIAEAIRREIESIGNRQSREGLRRVLGSTGDEEDLIRRYRRIEQLFRQLQGEASLSAWNISSKVHVNMQLESLRAAKLARYDSELATEVSRRACTENTRTKVLEDLIEWSEDRSMASIYWMNGMAGTGKTTIAYSACAALESSKKLAASFFCTRMSPDCRDAKRIVPTIAYQLARRSTPFRSALCKALEEDPDISTGIISVQFDRLLKKPLIEAKSNMPNNLVIVVDALDECSDPYVVELFLDVLFRSVVELPLKFFVTSRPEPIIRRRMMLEGSGLRTILYLHEIEQSLVQADVELYLKEELKFLAPTDDTIKQLAAYAGNLFIYAATAVRYIRPDRRLVDSRKRLETILAIDTKAKKGLSALDTLYCTILTMAIEDPAVEDEERRNMQLIIWTSVCTLEPVLIKTLGAISGVNTKDATIAALEPLRSVLHVSDHNNLVATLHASFPDYILNHERSGQFSCDVPRHNQFISERCFEIMKAQLRFNICNIKSSFIPDAEIPDLKEQIAANISEELFYACRFWMDHLEPALASGAQNSTEAPPLSPFLNIFLSKYLLFWMEVLNLKRSLLVGITSISKLSVWLDRLEDKSTLFELASSAQSFVISYASWPISNYTAHIYLSALPFAISMSHYLPKFTGLVKVSGTILGRIDQAPLSSWQYESTVFSTAFSPKVDRILLGKENGELTVQNVHDGKYLFQPFKAHEEAIVAMSVSCDGAKVVTGSRDMTLSIWNTRDGSLVSGPFRAHTDAVVSVSFSPDATNIASGSDDCTVGIWVSHDASALVKRFTGHEKGVNSVAFSADGTHVISGSSDGTIRIWDIFNETSIHTLGERGGVPITAIHFTPDKTNIVSLSLGSYTSEISVWDASNGSCRRRRRNSPAVSLVAFSPGGDRMAGARHKSIYVWDMGADVEIADSFNHREQVTSVGFSADANGPTYGFPRDTDPSGEPSRPNVCNCVRPYEYCYY</sequence>
<dbReference type="PRINTS" id="PR00320">
    <property type="entry name" value="GPROTEINBRPT"/>
</dbReference>
<dbReference type="InterPro" id="IPR056884">
    <property type="entry name" value="NPHP3-like_N"/>
</dbReference>
<keyword evidence="7" id="KW-1185">Reference proteome</keyword>
<dbReference type="Gene3D" id="2.130.10.10">
    <property type="entry name" value="YVTN repeat-like/Quinoprotein amine dehydrogenase"/>
    <property type="match status" value="1"/>
</dbReference>
<feature type="compositionally biased region" description="Basic and acidic residues" evidence="4">
    <location>
        <begin position="20"/>
        <end position="29"/>
    </location>
</feature>
<feature type="domain" description="NACHT" evidence="5">
    <location>
        <begin position="296"/>
        <end position="441"/>
    </location>
</feature>
<proteinExistence type="predicted"/>